<feature type="transmembrane region" description="Helical" evidence="6">
    <location>
        <begin position="12"/>
        <end position="33"/>
    </location>
</feature>
<protein>
    <submittedName>
        <fullName evidence="8">Membrane protein DedA, SNARE-associated domain</fullName>
    </submittedName>
</protein>
<dbReference type="OrthoDB" id="9813426at2"/>
<dbReference type="EMBL" id="FZOC01000002">
    <property type="protein sequence ID" value="SNR77304.1"/>
    <property type="molecule type" value="Genomic_DNA"/>
</dbReference>
<keyword evidence="2" id="KW-1003">Cell membrane</keyword>
<dbReference type="GO" id="GO:0005886">
    <property type="term" value="C:plasma membrane"/>
    <property type="evidence" value="ECO:0007669"/>
    <property type="project" value="UniProtKB-SubCell"/>
</dbReference>
<proteinExistence type="predicted"/>
<gene>
    <name evidence="8" type="ORF">SAMN04488503_1175</name>
</gene>
<evidence type="ECO:0000256" key="4">
    <source>
        <dbReference type="ARBA" id="ARBA00022989"/>
    </source>
</evidence>
<evidence type="ECO:0000256" key="6">
    <source>
        <dbReference type="SAM" id="Phobius"/>
    </source>
</evidence>
<evidence type="ECO:0000313" key="9">
    <source>
        <dbReference type="Proteomes" id="UP000198324"/>
    </source>
</evidence>
<comment type="subcellular location">
    <subcellularLocation>
        <location evidence="1">Cell membrane</location>
        <topology evidence="1">Multi-pass membrane protein</topology>
    </subcellularLocation>
</comment>
<keyword evidence="9" id="KW-1185">Reference proteome</keyword>
<dbReference type="Pfam" id="PF09335">
    <property type="entry name" value="VTT_dom"/>
    <property type="match status" value="1"/>
</dbReference>
<evidence type="ECO:0000259" key="7">
    <source>
        <dbReference type="Pfam" id="PF09335"/>
    </source>
</evidence>
<dbReference type="InterPro" id="IPR032816">
    <property type="entry name" value="VTT_dom"/>
</dbReference>
<evidence type="ECO:0000256" key="1">
    <source>
        <dbReference type="ARBA" id="ARBA00004651"/>
    </source>
</evidence>
<sequence>MLTEAISHFAITVLETTGYAGAALLMALESMIAPVPSEAVMPFVGFLVADGKWGMFEALLVTSAGSFFGSYISYLMGYYGGRPFVLKVGKYLLLDVHDLEMTERFFQRKGSSWTLFASRFIPVVRHLVSIPAGIGKMRFWPFAIATTAGATLWNGFLLYCGFKLRENWEMVHAYRHQFDGLIVGMLALTIAWYVWYKLKRRRAMRAESAE</sequence>
<name>A0A238Z381_9BACT</name>
<evidence type="ECO:0000256" key="2">
    <source>
        <dbReference type="ARBA" id="ARBA00022475"/>
    </source>
</evidence>
<feature type="transmembrane region" description="Helical" evidence="6">
    <location>
        <begin position="53"/>
        <end position="77"/>
    </location>
</feature>
<evidence type="ECO:0000256" key="5">
    <source>
        <dbReference type="ARBA" id="ARBA00023136"/>
    </source>
</evidence>
<dbReference type="RefSeq" id="WP_089272679.1">
    <property type="nucleotide sequence ID" value="NZ_FZOC01000002.1"/>
</dbReference>
<dbReference type="PANTHER" id="PTHR42709:SF6">
    <property type="entry name" value="UNDECAPRENYL PHOSPHATE TRANSPORTER A"/>
    <property type="match status" value="1"/>
</dbReference>
<accession>A0A238Z381</accession>
<dbReference type="InterPro" id="IPR051311">
    <property type="entry name" value="DedA_domain"/>
</dbReference>
<feature type="transmembrane region" description="Helical" evidence="6">
    <location>
        <begin position="139"/>
        <end position="158"/>
    </location>
</feature>
<dbReference type="AlphaFoldDB" id="A0A238Z381"/>
<evidence type="ECO:0000313" key="8">
    <source>
        <dbReference type="EMBL" id="SNR77304.1"/>
    </source>
</evidence>
<keyword evidence="5 6" id="KW-0472">Membrane</keyword>
<dbReference type="Proteomes" id="UP000198324">
    <property type="component" value="Unassembled WGS sequence"/>
</dbReference>
<keyword evidence="3 6" id="KW-0812">Transmembrane</keyword>
<reference evidence="8 9" key="1">
    <citation type="submission" date="2017-06" db="EMBL/GenBank/DDBJ databases">
        <authorList>
            <person name="Kim H.J."/>
            <person name="Triplett B.A."/>
        </authorList>
    </citation>
    <scope>NUCLEOTIDE SEQUENCE [LARGE SCALE GENOMIC DNA]</scope>
    <source>
        <strain evidence="8 9">DSM 13116</strain>
    </source>
</reference>
<feature type="domain" description="VTT" evidence="7">
    <location>
        <begin position="35"/>
        <end position="161"/>
    </location>
</feature>
<keyword evidence="4 6" id="KW-1133">Transmembrane helix</keyword>
<evidence type="ECO:0000256" key="3">
    <source>
        <dbReference type="ARBA" id="ARBA00022692"/>
    </source>
</evidence>
<organism evidence="8 9">
    <name type="scientific">Humidesulfovibrio mexicanus</name>
    <dbReference type="NCBI Taxonomy" id="147047"/>
    <lineage>
        <taxon>Bacteria</taxon>
        <taxon>Pseudomonadati</taxon>
        <taxon>Thermodesulfobacteriota</taxon>
        <taxon>Desulfovibrionia</taxon>
        <taxon>Desulfovibrionales</taxon>
        <taxon>Desulfovibrionaceae</taxon>
        <taxon>Humidesulfovibrio</taxon>
    </lineage>
</organism>
<dbReference type="PANTHER" id="PTHR42709">
    <property type="entry name" value="ALKALINE PHOSPHATASE LIKE PROTEIN"/>
    <property type="match status" value="1"/>
</dbReference>
<feature type="transmembrane region" description="Helical" evidence="6">
    <location>
        <begin position="178"/>
        <end position="196"/>
    </location>
</feature>